<evidence type="ECO:0000313" key="2">
    <source>
        <dbReference type="EMBL" id="KHL24304.1"/>
    </source>
</evidence>
<accession>A0A0B2BSC8</accession>
<evidence type="ECO:0000256" key="1">
    <source>
        <dbReference type="SAM" id="Phobius"/>
    </source>
</evidence>
<keyword evidence="1" id="KW-0472">Membrane</keyword>
<name>A0A0B2BSC8_9SPHN</name>
<protein>
    <submittedName>
        <fullName evidence="2">Uncharacterized protein</fullName>
    </submittedName>
</protein>
<feature type="transmembrane region" description="Helical" evidence="1">
    <location>
        <begin position="81"/>
        <end position="99"/>
    </location>
</feature>
<reference evidence="2 3" key="1">
    <citation type="submission" date="2014-11" db="EMBL/GenBank/DDBJ databases">
        <title>Draft genome sequence of Kirrobacter mercurialis.</title>
        <authorList>
            <person name="Coil D.A."/>
            <person name="Eisen J.A."/>
        </authorList>
    </citation>
    <scope>NUCLEOTIDE SEQUENCE [LARGE SCALE GENOMIC DNA]</scope>
    <source>
        <strain evidence="2 3">Coronado</strain>
    </source>
</reference>
<dbReference type="Proteomes" id="UP000030988">
    <property type="component" value="Unassembled WGS sequence"/>
</dbReference>
<keyword evidence="3" id="KW-1185">Reference proteome</keyword>
<comment type="caution">
    <text evidence="2">The sequence shown here is derived from an EMBL/GenBank/DDBJ whole genome shotgun (WGS) entry which is preliminary data.</text>
</comment>
<dbReference type="AlphaFoldDB" id="A0A0B2BSC8"/>
<evidence type="ECO:0000313" key="3">
    <source>
        <dbReference type="Proteomes" id="UP000030988"/>
    </source>
</evidence>
<gene>
    <name evidence="2" type="ORF">PK98_15200</name>
</gene>
<keyword evidence="1" id="KW-0812">Transmembrane</keyword>
<proteinExistence type="predicted"/>
<dbReference type="EMBL" id="JTDN01000003">
    <property type="protein sequence ID" value="KHL24304.1"/>
    <property type="molecule type" value="Genomic_DNA"/>
</dbReference>
<organism evidence="2 3">
    <name type="scientific">Croceibacterium mercuriale</name>
    <dbReference type="NCBI Taxonomy" id="1572751"/>
    <lineage>
        <taxon>Bacteria</taxon>
        <taxon>Pseudomonadati</taxon>
        <taxon>Pseudomonadota</taxon>
        <taxon>Alphaproteobacteria</taxon>
        <taxon>Sphingomonadales</taxon>
        <taxon>Erythrobacteraceae</taxon>
        <taxon>Croceibacterium</taxon>
    </lineage>
</organism>
<feature type="transmembrane region" description="Helical" evidence="1">
    <location>
        <begin position="39"/>
        <end position="60"/>
    </location>
</feature>
<keyword evidence="1" id="KW-1133">Transmembrane helix</keyword>
<feature type="transmembrane region" description="Helical" evidence="1">
    <location>
        <begin position="12"/>
        <end position="33"/>
    </location>
</feature>
<sequence length="100" mass="10607">MQWATDKQNIPVLHLAEWITIAIAAAAGVVYLAGAQTAAYHIGAYALIGAAAAYGWEAFANIRTRISQTWGQVQRGGVDSLIAPVLILLLASWLLTVAMS</sequence>